<gene>
    <name evidence="2" type="ORF">IW261DRAFT_1101089</name>
</gene>
<proteinExistence type="predicted"/>
<accession>A0AA39PCP4</accession>
<evidence type="ECO:0000313" key="2">
    <source>
        <dbReference type="EMBL" id="KAK0481771.1"/>
    </source>
</evidence>
<comment type="caution">
    <text evidence="2">The sequence shown here is derived from an EMBL/GenBank/DDBJ whole genome shotgun (WGS) entry which is preliminary data.</text>
</comment>
<protein>
    <submittedName>
        <fullName evidence="2">Uncharacterized protein</fullName>
    </submittedName>
</protein>
<evidence type="ECO:0000313" key="3">
    <source>
        <dbReference type="Proteomes" id="UP001175227"/>
    </source>
</evidence>
<dbReference type="AlphaFoldDB" id="A0AA39PCP4"/>
<name>A0AA39PCP4_9AGAR</name>
<organism evidence="2 3">
    <name type="scientific">Armillaria novae-zelandiae</name>
    <dbReference type="NCBI Taxonomy" id="153914"/>
    <lineage>
        <taxon>Eukaryota</taxon>
        <taxon>Fungi</taxon>
        <taxon>Dikarya</taxon>
        <taxon>Basidiomycota</taxon>
        <taxon>Agaricomycotina</taxon>
        <taxon>Agaricomycetes</taxon>
        <taxon>Agaricomycetidae</taxon>
        <taxon>Agaricales</taxon>
        <taxon>Marasmiineae</taxon>
        <taxon>Physalacriaceae</taxon>
        <taxon>Armillaria</taxon>
    </lineage>
</organism>
<sequence>MSTPSVVTSRSTLMHASLAYLSDEVRTLDSVIISQSPLPSSCSSLLAMPTEILLLIRSHLLLAVTTELIDRSASALKRYESSLRVLLCPDCIAYNQDVYGKDIWEWEQFSGACSCVDVATPRIRRLPTTTINPKRFVDRVHWLEYYLSRKSLRLLRGRSTVSTSSQDVIWEAVSVVLENFGCKVVMGSSRCRRFFPLLRDTNVVVVPEMECESWWLTGVTLNRVDRDLGLSLHHPNTLEDPVDGVVSLPSVSRSFRYSQQKQTQTLTPRSSILRPTIVNISDALSALFAIPIAFATFILAILCFYSRPGAFRIM</sequence>
<keyword evidence="1" id="KW-0472">Membrane</keyword>
<keyword evidence="3" id="KW-1185">Reference proteome</keyword>
<keyword evidence="1" id="KW-0812">Transmembrane</keyword>
<reference evidence="2" key="1">
    <citation type="submission" date="2023-06" db="EMBL/GenBank/DDBJ databases">
        <authorList>
            <consortium name="Lawrence Berkeley National Laboratory"/>
            <person name="Ahrendt S."/>
            <person name="Sahu N."/>
            <person name="Indic B."/>
            <person name="Wong-Bajracharya J."/>
            <person name="Merenyi Z."/>
            <person name="Ke H.-M."/>
            <person name="Monk M."/>
            <person name="Kocsube S."/>
            <person name="Drula E."/>
            <person name="Lipzen A."/>
            <person name="Balint B."/>
            <person name="Henrissat B."/>
            <person name="Andreopoulos B."/>
            <person name="Martin F.M."/>
            <person name="Harder C.B."/>
            <person name="Rigling D."/>
            <person name="Ford K.L."/>
            <person name="Foster G.D."/>
            <person name="Pangilinan J."/>
            <person name="Papanicolaou A."/>
            <person name="Barry K."/>
            <person name="LaButti K."/>
            <person name="Viragh M."/>
            <person name="Koriabine M."/>
            <person name="Yan M."/>
            <person name="Riley R."/>
            <person name="Champramary S."/>
            <person name="Plett K.L."/>
            <person name="Tsai I.J."/>
            <person name="Slot J."/>
            <person name="Sipos G."/>
            <person name="Plett J."/>
            <person name="Nagy L.G."/>
            <person name="Grigoriev I.V."/>
        </authorList>
    </citation>
    <scope>NUCLEOTIDE SEQUENCE</scope>
    <source>
        <strain evidence="2">ICMP 16352</strain>
    </source>
</reference>
<keyword evidence="1" id="KW-1133">Transmembrane helix</keyword>
<dbReference type="Proteomes" id="UP001175227">
    <property type="component" value="Unassembled WGS sequence"/>
</dbReference>
<dbReference type="EMBL" id="JAUEPR010000008">
    <property type="protein sequence ID" value="KAK0481771.1"/>
    <property type="molecule type" value="Genomic_DNA"/>
</dbReference>
<evidence type="ECO:0000256" key="1">
    <source>
        <dbReference type="SAM" id="Phobius"/>
    </source>
</evidence>
<feature type="transmembrane region" description="Helical" evidence="1">
    <location>
        <begin position="283"/>
        <end position="305"/>
    </location>
</feature>